<dbReference type="InterPro" id="IPR014922">
    <property type="entry name" value="YdhG-like"/>
</dbReference>
<comment type="caution">
    <text evidence="2">The sequence shown here is derived from an EMBL/GenBank/DDBJ whole genome shotgun (WGS) entry which is preliminary data.</text>
</comment>
<reference evidence="3" key="1">
    <citation type="journal article" date="2019" name="Int. J. Syst. Evol. Microbiol.">
        <title>The Global Catalogue of Microorganisms (GCM) 10K type strain sequencing project: providing services to taxonomists for standard genome sequencing and annotation.</title>
        <authorList>
            <consortium name="The Broad Institute Genomics Platform"/>
            <consortium name="The Broad Institute Genome Sequencing Center for Infectious Disease"/>
            <person name="Wu L."/>
            <person name="Ma J."/>
        </authorList>
    </citation>
    <scope>NUCLEOTIDE SEQUENCE [LARGE SCALE GENOMIC DNA]</scope>
    <source>
        <strain evidence="3">JCM 12125</strain>
    </source>
</reference>
<feature type="domain" description="YdhG-like" evidence="1">
    <location>
        <begin position="25"/>
        <end position="129"/>
    </location>
</feature>
<accession>A0ABW0FN81</accession>
<proteinExistence type="predicted"/>
<evidence type="ECO:0000313" key="2">
    <source>
        <dbReference type="EMBL" id="MFC5343185.1"/>
    </source>
</evidence>
<dbReference type="SUPFAM" id="SSF159888">
    <property type="entry name" value="YdhG-like"/>
    <property type="match status" value="1"/>
</dbReference>
<evidence type="ECO:0000259" key="1">
    <source>
        <dbReference type="Pfam" id="PF08818"/>
    </source>
</evidence>
<organism evidence="2 3">
    <name type="scientific">Brevundimonas staleyi</name>
    <dbReference type="NCBI Taxonomy" id="74326"/>
    <lineage>
        <taxon>Bacteria</taxon>
        <taxon>Pseudomonadati</taxon>
        <taxon>Pseudomonadota</taxon>
        <taxon>Alphaproteobacteria</taxon>
        <taxon>Caulobacterales</taxon>
        <taxon>Caulobacteraceae</taxon>
        <taxon>Brevundimonas</taxon>
    </lineage>
</organism>
<name>A0ABW0FN81_9CAUL</name>
<sequence length="139" mass="15294">MAETKTKPTPQSVQDFIAAVEHPGRREDATALVALMEAETGEKAVMWGFSIVGFGRYHYRYDSGHEGDACLVGFSPRKANIVLYVAADDDRRTDMLGRLGKHKAGAGCVYVNRLSDVDEAVVREMTRASVETLKARYPA</sequence>
<keyword evidence="3" id="KW-1185">Reference proteome</keyword>
<dbReference type="Pfam" id="PF08818">
    <property type="entry name" value="DUF1801"/>
    <property type="match status" value="1"/>
</dbReference>
<protein>
    <submittedName>
        <fullName evidence="2">DUF1801 domain-containing protein</fullName>
    </submittedName>
</protein>
<dbReference type="EMBL" id="JBHSLF010000009">
    <property type="protein sequence ID" value="MFC5343185.1"/>
    <property type="molecule type" value="Genomic_DNA"/>
</dbReference>
<dbReference type="RefSeq" id="WP_374039175.1">
    <property type="nucleotide sequence ID" value="NZ_CP169082.1"/>
</dbReference>
<evidence type="ECO:0000313" key="3">
    <source>
        <dbReference type="Proteomes" id="UP001596152"/>
    </source>
</evidence>
<gene>
    <name evidence="2" type="ORF">ACFPIE_04615</name>
</gene>
<dbReference type="Proteomes" id="UP001596152">
    <property type="component" value="Unassembled WGS sequence"/>
</dbReference>